<dbReference type="AlphaFoldDB" id="A0AAE9I0I9"/>
<evidence type="ECO:0000313" key="1">
    <source>
        <dbReference type="EMBL" id="URF04130.1"/>
    </source>
</evidence>
<organism evidence="1 2">
    <name type="scientific">Cupriavidus campinensis</name>
    <dbReference type="NCBI Taxonomy" id="151783"/>
    <lineage>
        <taxon>Bacteria</taxon>
        <taxon>Pseudomonadati</taxon>
        <taxon>Pseudomonadota</taxon>
        <taxon>Betaproteobacteria</taxon>
        <taxon>Burkholderiales</taxon>
        <taxon>Burkholderiaceae</taxon>
        <taxon>Cupriavidus</taxon>
    </lineage>
</organism>
<accession>A0AAE9I0I9</accession>
<dbReference type="EMBL" id="CP097330">
    <property type="protein sequence ID" value="URF04130.1"/>
    <property type="molecule type" value="Genomic_DNA"/>
</dbReference>
<reference evidence="1" key="1">
    <citation type="journal article" date="2022" name="Microbiol. Resour. Announc.">
        <title>Genome Sequence of Cupriavidus campinensis Strain G5, a Member of a Bacterial Consortium Capable of Polyethylene Degradation.</title>
        <authorList>
            <person name="Schneider B."/>
            <person name="Pfeiffer F."/>
            <person name="Dyall-Smith M."/>
            <person name="Kunte H.J."/>
        </authorList>
    </citation>
    <scope>NUCLEOTIDE SEQUENCE</scope>
    <source>
        <strain evidence="1">G5</strain>
    </source>
</reference>
<name>A0AAE9I0I9_9BURK</name>
<sequence length="127" mass="14247">MLVHETDDKLPYEQLRKLLASEVKRTGATEQEPMLVLACSARGHGELIKLKGPGWRKAVKFMTFRAAKALEARSVVLREDRVYNGVNPLKNFLCRQDSLGSYDEAQRAEAWRRSRLAFGGGAQTDLG</sequence>
<dbReference type="RefSeq" id="WP_250024905.1">
    <property type="nucleotide sequence ID" value="NZ_CP097330.1"/>
</dbReference>
<proteinExistence type="predicted"/>
<reference evidence="1" key="2">
    <citation type="submission" date="2022-05" db="EMBL/GenBank/DDBJ databases">
        <authorList>
            <person name="Kunte H.-J."/>
        </authorList>
    </citation>
    <scope>NUCLEOTIDE SEQUENCE</scope>
    <source>
        <strain evidence="1">G5</strain>
    </source>
</reference>
<protein>
    <submittedName>
        <fullName evidence="1">Uncharacterized protein</fullName>
    </submittedName>
</protein>
<dbReference type="KEGG" id="ccam:M5D45_16895"/>
<gene>
    <name evidence="1" type="ORF">M5D45_16895</name>
</gene>
<evidence type="ECO:0000313" key="2">
    <source>
        <dbReference type="Proteomes" id="UP001056132"/>
    </source>
</evidence>
<dbReference type="Proteomes" id="UP001056132">
    <property type="component" value="Chromosome 1"/>
</dbReference>